<feature type="transmembrane region" description="Helical" evidence="1">
    <location>
        <begin position="53"/>
        <end position="74"/>
    </location>
</feature>
<dbReference type="RefSeq" id="WP_132121566.1">
    <property type="nucleotide sequence ID" value="NZ_SLWS01000007.1"/>
</dbReference>
<keyword evidence="1" id="KW-1133">Transmembrane helix</keyword>
<comment type="caution">
    <text evidence="2">The sequence shown here is derived from an EMBL/GenBank/DDBJ whole genome shotgun (WGS) entry which is preliminary data.</text>
</comment>
<accession>A0A4R2JN32</accession>
<reference evidence="2 3" key="1">
    <citation type="submission" date="2019-03" db="EMBL/GenBank/DDBJ databases">
        <title>Genomic Encyclopedia of Type Strains, Phase IV (KMG-IV): sequencing the most valuable type-strain genomes for metagenomic binning, comparative biology and taxonomic classification.</title>
        <authorList>
            <person name="Goeker M."/>
        </authorList>
    </citation>
    <scope>NUCLEOTIDE SEQUENCE [LARGE SCALE GENOMIC DNA]</scope>
    <source>
        <strain evidence="2 3">DSM 45934</strain>
    </source>
</reference>
<keyword evidence="3" id="KW-1185">Reference proteome</keyword>
<keyword evidence="1" id="KW-0812">Transmembrane</keyword>
<gene>
    <name evidence="2" type="ORF">EV192_1076</name>
</gene>
<dbReference type="Proteomes" id="UP000295680">
    <property type="component" value="Unassembled WGS sequence"/>
</dbReference>
<protein>
    <submittedName>
        <fullName evidence="2">Uncharacterized protein</fullName>
    </submittedName>
</protein>
<feature type="transmembrane region" description="Helical" evidence="1">
    <location>
        <begin position="29"/>
        <end position="47"/>
    </location>
</feature>
<sequence length="105" mass="11816">MLGDASDRISRNTSHDRVFRSSWEKLRWWIARAFQAFYGLCITITVTDWTTNLLIGVLTGLAYVPFAPFAEFLASRLGTSLYRPGTAEAVMSIPTTSTRTRRLAP</sequence>
<evidence type="ECO:0000256" key="1">
    <source>
        <dbReference type="SAM" id="Phobius"/>
    </source>
</evidence>
<evidence type="ECO:0000313" key="3">
    <source>
        <dbReference type="Proteomes" id="UP000295680"/>
    </source>
</evidence>
<dbReference type="EMBL" id="SLWS01000007">
    <property type="protein sequence ID" value="TCO55585.1"/>
    <property type="molecule type" value="Genomic_DNA"/>
</dbReference>
<name>A0A4R2JN32_9PSEU</name>
<evidence type="ECO:0000313" key="2">
    <source>
        <dbReference type="EMBL" id="TCO55585.1"/>
    </source>
</evidence>
<keyword evidence="1" id="KW-0472">Membrane</keyword>
<dbReference type="AlphaFoldDB" id="A0A4R2JN32"/>
<proteinExistence type="predicted"/>
<organism evidence="2 3">
    <name type="scientific">Actinocrispum wychmicini</name>
    <dbReference type="NCBI Taxonomy" id="1213861"/>
    <lineage>
        <taxon>Bacteria</taxon>
        <taxon>Bacillati</taxon>
        <taxon>Actinomycetota</taxon>
        <taxon>Actinomycetes</taxon>
        <taxon>Pseudonocardiales</taxon>
        <taxon>Pseudonocardiaceae</taxon>
        <taxon>Actinocrispum</taxon>
    </lineage>
</organism>